<evidence type="ECO:0000313" key="2">
    <source>
        <dbReference type="Ensembl" id="ENSCSAVP00000002145.1"/>
    </source>
</evidence>
<evidence type="ECO:0000313" key="3">
    <source>
        <dbReference type="Proteomes" id="UP000007875"/>
    </source>
</evidence>
<feature type="compositionally biased region" description="Polar residues" evidence="1">
    <location>
        <begin position="1"/>
        <end position="11"/>
    </location>
</feature>
<keyword evidence="3" id="KW-1185">Reference proteome</keyword>
<feature type="compositionally biased region" description="Low complexity" evidence="1">
    <location>
        <begin position="72"/>
        <end position="84"/>
    </location>
</feature>
<feature type="region of interest" description="Disordered" evidence="1">
    <location>
        <begin position="1"/>
        <end position="107"/>
    </location>
</feature>
<dbReference type="GeneTree" id="ENSGT00940000165097"/>
<dbReference type="HOGENOM" id="CLU_1092066_0_0_1"/>
<dbReference type="Ensembl" id="ENSCSAVT00000002183.1">
    <property type="protein sequence ID" value="ENSCSAVP00000002145.1"/>
    <property type="gene ID" value="ENSCSAVG00000001261.1"/>
</dbReference>
<reference evidence="2" key="3">
    <citation type="submission" date="2025-09" db="UniProtKB">
        <authorList>
            <consortium name="Ensembl"/>
        </authorList>
    </citation>
    <scope>IDENTIFICATION</scope>
</reference>
<dbReference type="AlphaFoldDB" id="H2Y9Z7"/>
<reference evidence="2" key="2">
    <citation type="submission" date="2025-08" db="UniProtKB">
        <authorList>
            <consortium name="Ensembl"/>
        </authorList>
    </citation>
    <scope>IDENTIFICATION</scope>
</reference>
<accession>H2Y9Z7</accession>
<feature type="compositionally biased region" description="Basic and acidic residues" evidence="1">
    <location>
        <begin position="34"/>
        <end position="51"/>
    </location>
</feature>
<name>H2Y9Z7_CIOSA</name>
<feature type="compositionally biased region" description="Basic and acidic residues" evidence="1">
    <location>
        <begin position="93"/>
        <end position="107"/>
    </location>
</feature>
<protein>
    <submittedName>
        <fullName evidence="2">Uncharacterized protein</fullName>
    </submittedName>
</protein>
<sequence length="255" mass="27789">MLDNEATSSPQILKRYRESSDMDKHASKKSVKSFRIEDLLGKSPEREHYEANENVAGSPGSTTKIDRNNNLDFSPSSADGSDSSHSTRRRRSGSTDRSHSGSPYCERRGSWKDSAFQFDGCSQKQNGDDASTQVSAMAVLAQKAASMLANSSASFPGFSSVGASCRHSDFIADSLGNQNRDLIQFPGFVLPQNALQTPTNTGPSLRFPSRRPSPIFNESNGALKYLQLQNLLSSTSGNVLSSLWANRLQSVFHQS</sequence>
<feature type="compositionally biased region" description="Basic and acidic residues" evidence="1">
    <location>
        <begin position="15"/>
        <end position="25"/>
    </location>
</feature>
<organism evidence="2 3">
    <name type="scientific">Ciona savignyi</name>
    <name type="common">Pacific transparent sea squirt</name>
    <dbReference type="NCBI Taxonomy" id="51511"/>
    <lineage>
        <taxon>Eukaryota</taxon>
        <taxon>Metazoa</taxon>
        <taxon>Chordata</taxon>
        <taxon>Tunicata</taxon>
        <taxon>Ascidiacea</taxon>
        <taxon>Phlebobranchia</taxon>
        <taxon>Cionidae</taxon>
        <taxon>Ciona</taxon>
    </lineage>
</organism>
<evidence type="ECO:0000256" key="1">
    <source>
        <dbReference type="SAM" id="MobiDB-lite"/>
    </source>
</evidence>
<dbReference type="Proteomes" id="UP000007875">
    <property type="component" value="Unassembled WGS sequence"/>
</dbReference>
<proteinExistence type="predicted"/>
<reference evidence="3" key="1">
    <citation type="submission" date="2003-08" db="EMBL/GenBank/DDBJ databases">
        <authorList>
            <person name="Birren B."/>
            <person name="Nusbaum C."/>
            <person name="Abebe A."/>
            <person name="Abouelleil A."/>
            <person name="Adekoya E."/>
            <person name="Ait-zahra M."/>
            <person name="Allen N."/>
            <person name="Allen T."/>
            <person name="An P."/>
            <person name="Anderson M."/>
            <person name="Anderson S."/>
            <person name="Arachchi H."/>
            <person name="Armbruster J."/>
            <person name="Bachantsang P."/>
            <person name="Baldwin J."/>
            <person name="Barry A."/>
            <person name="Bayul T."/>
            <person name="Blitshsteyn B."/>
            <person name="Bloom T."/>
            <person name="Blye J."/>
            <person name="Boguslavskiy L."/>
            <person name="Borowsky M."/>
            <person name="Boukhgalter B."/>
            <person name="Brunache A."/>
            <person name="Butler J."/>
            <person name="Calixte N."/>
            <person name="Calvo S."/>
            <person name="Camarata J."/>
            <person name="Campo K."/>
            <person name="Chang J."/>
            <person name="Cheshatsang Y."/>
            <person name="Citroen M."/>
            <person name="Collymore A."/>
            <person name="Considine T."/>
            <person name="Cook A."/>
            <person name="Cooke P."/>
            <person name="Corum B."/>
            <person name="Cuomo C."/>
            <person name="David R."/>
            <person name="Dawoe T."/>
            <person name="Degray S."/>
            <person name="Dodge S."/>
            <person name="Dooley K."/>
            <person name="Dorje P."/>
            <person name="Dorjee K."/>
            <person name="Dorris L."/>
            <person name="Duffey N."/>
            <person name="Dupes A."/>
            <person name="Elkins T."/>
            <person name="Engels R."/>
            <person name="Erickson J."/>
            <person name="Farina A."/>
            <person name="Faro S."/>
            <person name="Ferreira P."/>
            <person name="Fischer H."/>
            <person name="Fitzgerald M."/>
            <person name="Foley K."/>
            <person name="Gage D."/>
            <person name="Galagan J."/>
            <person name="Gearin G."/>
            <person name="Gnerre S."/>
            <person name="Gnirke A."/>
            <person name="Goyette A."/>
            <person name="Graham J."/>
            <person name="Grandbois E."/>
            <person name="Gyaltsen K."/>
            <person name="Hafez N."/>
            <person name="Hagopian D."/>
            <person name="Hagos B."/>
            <person name="Hall J."/>
            <person name="Hatcher B."/>
            <person name="Heller A."/>
            <person name="Higgins H."/>
            <person name="Honan T."/>
            <person name="Horn A."/>
            <person name="Houde N."/>
            <person name="Hughes L."/>
            <person name="Hulme W."/>
            <person name="Husby E."/>
            <person name="Iliev I."/>
            <person name="Jaffe D."/>
            <person name="Jones C."/>
            <person name="Kamal M."/>
            <person name="Kamat A."/>
            <person name="Kamvysselis M."/>
            <person name="Karlsson E."/>
            <person name="Kells C."/>
            <person name="Kieu A."/>
            <person name="Kisner P."/>
            <person name="Kodira C."/>
            <person name="Kulbokas E."/>
            <person name="Labutti K."/>
            <person name="Lama D."/>
            <person name="Landers T."/>
            <person name="Leger J."/>
            <person name="Levine S."/>
            <person name="Lewis D."/>
            <person name="Lewis T."/>
            <person name="Lindblad-toh K."/>
            <person name="Liu X."/>
            <person name="Lokyitsang T."/>
            <person name="Lokyitsang Y."/>
            <person name="Lucien O."/>
            <person name="Lui A."/>
            <person name="Ma L.J."/>
            <person name="Mabbitt R."/>
            <person name="Macdonald J."/>
            <person name="Maclean C."/>
            <person name="Major J."/>
            <person name="Manning J."/>
            <person name="Marabella R."/>
            <person name="Maru K."/>
            <person name="Matthews C."/>
            <person name="Mauceli E."/>
            <person name="Mccarthy M."/>
            <person name="Mcdonough S."/>
            <person name="Mcghee T."/>
            <person name="Meldrim J."/>
            <person name="Meneus L."/>
            <person name="Mesirov J."/>
            <person name="Mihalev A."/>
            <person name="Mihova T."/>
            <person name="Mikkelsen T."/>
            <person name="Mlenga V."/>
            <person name="Moru K."/>
            <person name="Mozes J."/>
            <person name="Mulrain L."/>
            <person name="Munson G."/>
            <person name="Naylor J."/>
            <person name="Newes C."/>
            <person name="Nguyen C."/>
            <person name="Nguyen N."/>
            <person name="Nguyen T."/>
            <person name="Nicol R."/>
            <person name="Nielsen C."/>
            <person name="Nizzari M."/>
            <person name="Norbu C."/>
            <person name="Norbu N."/>
            <person name="O'donnell P."/>
            <person name="Okoawo O."/>
            <person name="O'leary S."/>
            <person name="Omotosho B."/>
            <person name="O'neill K."/>
            <person name="Osman S."/>
            <person name="Parker S."/>
            <person name="Perrin D."/>
            <person name="Phunkhang P."/>
            <person name="Piqani B."/>
            <person name="Purcell S."/>
            <person name="Rachupka T."/>
            <person name="Ramasamy U."/>
            <person name="Rameau R."/>
            <person name="Ray V."/>
            <person name="Raymond C."/>
            <person name="Retta R."/>
            <person name="Richardson S."/>
            <person name="Rise C."/>
            <person name="Rodriguez J."/>
            <person name="Rogers J."/>
            <person name="Rogov P."/>
            <person name="Rutman M."/>
            <person name="Schupbach R."/>
            <person name="Seaman C."/>
            <person name="Settipalli S."/>
            <person name="Sharpe T."/>
            <person name="Sheridan J."/>
            <person name="Sherpa N."/>
            <person name="Shi J."/>
            <person name="Smirnov S."/>
            <person name="Smith C."/>
            <person name="Sougnez C."/>
            <person name="Spencer B."/>
            <person name="Stalker J."/>
            <person name="Stange-thomann N."/>
            <person name="Stavropoulos S."/>
            <person name="Stetson K."/>
            <person name="Stone C."/>
            <person name="Stone S."/>
            <person name="Stubbs M."/>
            <person name="Talamas J."/>
            <person name="Tchuinga P."/>
            <person name="Tenzing P."/>
            <person name="Tesfaye S."/>
            <person name="Theodore J."/>
            <person name="Thoulutsang Y."/>
            <person name="Topham K."/>
            <person name="Towey S."/>
            <person name="Tsamla T."/>
            <person name="Tsomo N."/>
            <person name="Vallee D."/>
            <person name="Vassiliev H."/>
            <person name="Venkataraman V."/>
            <person name="Vinson J."/>
            <person name="Vo A."/>
            <person name="Wade C."/>
            <person name="Wang S."/>
            <person name="Wangchuk T."/>
            <person name="Wangdi T."/>
            <person name="Whittaker C."/>
            <person name="Wilkinson J."/>
            <person name="Wu Y."/>
            <person name="Wyman D."/>
            <person name="Yadav S."/>
            <person name="Yang S."/>
            <person name="Yang X."/>
            <person name="Yeager S."/>
            <person name="Yee E."/>
            <person name="Young G."/>
            <person name="Zainoun J."/>
            <person name="Zembeck L."/>
            <person name="Zimmer A."/>
            <person name="Zody M."/>
            <person name="Lander E."/>
        </authorList>
    </citation>
    <scope>NUCLEOTIDE SEQUENCE [LARGE SCALE GENOMIC DNA]</scope>
</reference>